<name>A0A3N2C4S6_9MICO</name>
<dbReference type="SUPFAM" id="SSF52980">
    <property type="entry name" value="Restriction endonuclease-like"/>
    <property type="match status" value="1"/>
</dbReference>
<gene>
    <name evidence="1" type="ORF">EDD42_2352</name>
</gene>
<dbReference type="Proteomes" id="UP000266915">
    <property type="component" value="Unassembled WGS sequence"/>
</dbReference>
<comment type="caution">
    <text evidence="1">The sequence shown here is derived from an EMBL/GenBank/DDBJ whole genome shotgun (WGS) entry which is preliminary data.</text>
</comment>
<dbReference type="RefSeq" id="WP_143736516.1">
    <property type="nucleotide sequence ID" value="NZ_FXAP01000005.1"/>
</dbReference>
<dbReference type="EMBL" id="RKHL01000001">
    <property type="protein sequence ID" value="ROR82264.1"/>
    <property type="molecule type" value="Genomic_DNA"/>
</dbReference>
<sequence>MRPPRPLPAHLADRAFTTDDVGLHGQSVGRLRGRDLSSPYRGVRTVGIDLDSVRGRCRAYEPLLGRSRVFSHATAALLLDLPLPPRVASAPELHVGARDGTTPPRARGIVGHRLAPDTVVAFAHGHPVTAALDTWRSLADVLPQEELVAVGDRIVSGVRIGTDRTDVLASVADLRQAALEHRGRRGAAALRWAAARVRTGVDSRPESLLRLAVVEAGLPEPLVGHPVVVDHGGLTLHPDLADICARLLYEYEGDYHRTERHRFRNDIHRRELLEDAGWRVIRVTADDLFVRRQQFIRRIRQLHAARAQ</sequence>
<organism evidence="1 2">
    <name type="scientific">Plantibacter flavus</name>
    <dbReference type="NCBI Taxonomy" id="150123"/>
    <lineage>
        <taxon>Bacteria</taxon>
        <taxon>Bacillati</taxon>
        <taxon>Actinomycetota</taxon>
        <taxon>Actinomycetes</taxon>
        <taxon>Micrococcales</taxon>
        <taxon>Microbacteriaceae</taxon>
        <taxon>Plantibacter</taxon>
    </lineage>
</organism>
<proteinExistence type="predicted"/>
<evidence type="ECO:0008006" key="3">
    <source>
        <dbReference type="Google" id="ProtNLM"/>
    </source>
</evidence>
<dbReference type="Gene3D" id="3.40.960.10">
    <property type="entry name" value="VSR Endonuclease"/>
    <property type="match status" value="1"/>
</dbReference>
<protein>
    <recommendedName>
        <fullName evidence="3">DUF559 domain-containing protein</fullName>
    </recommendedName>
</protein>
<dbReference type="InterPro" id="IPR011335">
    <property type="entry name" value="Restrct_endonuc-II-like"/>
</dbReference>
<evidence type="ECO:0000313" key="2">
    <source>
        <dbReference type="Proteomes" id="UP000266915"/>
    </source>
</evidence>
<accession>A0A3N2C4S6</accession>
<reference evidence="1 2" key="1">
    <citation type="submission" date="2018-11" db="EMBL/GenBank/DDBJ databases">
        <title>Sequencing the genomes of 1000 actinobacteria strains.</title>
        <authorList>
            <person name="Klenk H.-P."/>
        </authorList>
    </citation>
    <scope>NUCLEOTIDE SEQUENCE [LARGE SCALE GENOMIC DNA]</scope>
    <source>
        <strain evidence="1 2">DSM 14012</strain>
    </source>
</reference>
<keyword evidence="2" id="KW-1185">Reference proteome</keyword>
<evidence type="ECO:0000313" key="1">
    <source>
        <dbReference type="EMBL" id="ROR82264.1"/>
    </source>
</evidence>
<dbReference type="AlphaFoldDB" id="A0A3N2C4S6"/>